<reference evidence="1 2" key="1">
    <citation type="submission" date="2016-03" db="EMBL/GenBank/DDBJ databases">
        <title>Whole genome sequencing of Grifola frondosa 9006-11.</title>
        <authorList>
            <person name="Min B."/>
            <person name="Park H."/>
            <person name="Kim J.-G."/>
            <person name="Cho H."/>
            <person name="Oh Y.-L."/>
            <person name="Kong W.-S."/>
            <person name="Choi I.-G."/>
        </authorList>
    </citation>
    <scope>NUCLEOTIDE SEQUENCE [LARGE SCALE GENOMIC DNA]</scope>
    <source>
        <strain evidence="1 2">9006-11</strain>
    </source>
</reference>
<dbReference type="SUPFAM" id="SSF75304">
    <property type="entry name" value="Amidase signature (AS) enzymes"/>
    <property type="match status" value="1"/>
</dbReference>
<name>A0A1C7MPN4_GRIFR</name>
<accession>A0A1C7MPN4</accession>
<dbReference type="AlphaFoldDB" id="A0A1C7MPN4"/>
<dbReference type="OrthoDB" id="6428749at2759"/>
<sequence>MSAIPIPEIASGNPSYLAKATALKARLNAQIPTDLRLPPSVLDDLPLDVTGIPASCGLLSAAELAITELDATAVCQKIAAGELTAVEIVTAFGSAPRSHTSSYPA</sequence>
<proteinExistence type="predicted"/>
<keyword evidence="2" id="KW-1185">Reference proteome</keyword>
<dbReference type="EMBL" id="LUGG01000001">
    <property type="protein sequence ID" value="OBZ78851.1"/>
    <property type="molecule type" value="Genomic_DNA"/>
</dbReference>
<dbReference type="InterPro" id="IPR036928">
    <property type="entry name" value="AS_sf"/>
</dbReference>
<comment type="caution">
    <text evidence="1">The sequence shown here is derived from an EMBL/GenBank/DDBJ whole genome shotgun (WGS) entry which is preliminary data.</text>
</comment>
<protein>
    <recommendedName>
        <fullName evidence="3">Amidase domain-containing protein</fullName>
    </recommendedName>
</protein>
<dbReference type="Proteomes" id="UP000092993">
    <property type="component" value="Unassembled WGS sequence"/>
</dbReference>
<evidence type="ECO:0008006" key="3">
    <source>
        <dbReference type="Google" id="ProtNLM"/>
    </source>
</evidence>
<gene>
    <name evidence="1" type="ORF">A0H81_00080</name>
</gene>
<organism evidence="1 2">
    <name type="scientific">Grifola frondosa</name>
    <name type="common">Maitake</name>
    <name type="synonym">Polyporus frondosus</name>
    <dbReference type="NCBI Taxonomy" id="5627"/>
    <lineage>
        <taxon>Eukaryota</taxon>
        <taxon>Fungi</taxon>
        <taxon>Dikarya</taxon>
        <taxon>Basidiomycota</taxon>
        <taxon>Agaricomycotina</taxon>
        <taxon>Agaricomycetes</taxon>
        <taxon>Polyporales</taxon>
        <taxon>Grifolaceae</taxon>
        <taxon>Grifola</taxon>
    </lineage>
</organism>
<dbReference type="STRING" id="5627.A0A1C7MPN4"/>
<evidence type="ECO:0000313" key="1">
    <source>
        <dbReference type="EMBL" id="OBZ78851.1"/>
    </source>
</evidence>
<evidence type="ECO:0000313" key="2">
    <source>
        <dbReference type="Proteomes" id="UP000092993"/>
    </source>
</evidence>